<dbReference type="PROSITE" id="PS50879">
    <property type="entry name" value="RNASE_H_1"/>
    <property type="match status" value="1"/>
</dbReference>
<protein>
    <recommendedName>
        <fullName evidence="2">RNase H type-1 domain-containing protein</fullName>
    </recommendedName>
</protein>
<sequence length="86" mass="9662">MAVFNIQVRWSPGHTRIIGNEAADRLADAEAKAPSQPYGMAAEPTASRPPSNMKEAVRYLKALLTEPEHFESLLELTKYFTTICRR</sequence>
<dbReference type="KEGG" id="ptrr:90955761"/>
<gene>
    <name evidence="3" type="ORF">PtrM4_074040</name>
</gene>
<evidence type="ECO:0000313" key="3">
    <source>
        <dbReference type="EMBL" id="KAF7572499.1"/>
    </source>
</evidence>
<feature type="domain" description="RNase H type-1" evidence="2">
    <location>
        <begin position="1"/>
        <end position="32"/>
    </location>
</feature>
<reference evidence="3" key="1">
    <citation type="journal article" date="2018" name="BMC Genomics">
        <title>Comparative genomics of the wheat fungal pathogen Pyrenophora tritici-repentis reveals chromosomal variations and genome plasticity.</title>
        <authorList>
            <person name="Moolhuijzen P."/>
            <person name="See P.T."/>
            <person name="Hane J.K."/>
            <person name="Shi G."/>
            <person name="Liu Z."/>
            <person name="Oliver R.P."/>
            <person name="Moffat C.S."/>
        </authorList>
    </citation>
    <scope>NUCLEOTIDE SEQUENCE [LARGE SCALE GENOMIC DNA]</scope>
    <source>
        <strain evidence="3">M4</strain>
    </source>
</reference>
<feature type="region of interest" description="Disordered" evidence="1">
    <location>
        <begin position="30"/>
        <end position="51"/>
    </location>
</feature>
<dbReference type="EMBL" id="NQIK02000003">
    <property type="protein sequence ID" value="KAF7572499.1"/>
    <property type="molecule type" value="Genomic_DNA"/>
</dbReference>
<dbReference type="InterPro" id="IPR002156">
    <property type="entry name" value="RNaseH_domain"/>
</dbReference>
<name>A0A834VRX0_9PLEO</name>
<evidence type="ECO:0000259" key="2">
    <source>
        <dbReference type="PROSITE" id="PS50879"/>
    </source>
</evidence>
<dbReference type="GO" id="GO:0003676">
    <property type="term" value="F:nucleic acid binding"/>
    <property type="evidence" value="ECO:0007669"/>
    <property type="project" value="InterPro"/>
</dbReference>
<dbReference type="Proteomes" id="UP000245464">
    <property type="component" value="Chromosome 3"/>
</dbReference>
<dbReference type="GO" id="GO:0004523">
    <property type="term" value="F:RNA-DNA hybrid ribonuclease activity"/>
    <property type="evidence" value="ECO:0007669"/>
    <property type="project" value="InterPro"/>
</dbReference>
<dbReference type="InterPro" id="IPR036397">
    <property type="entry name" value="RNaseH_sf"/>
</dbReference>
<dbReference type="AlphaFoldDB" id="A0A834VRX0"/>
<dbReference type="RefSeq" id="XP_065963039.1">
    <property type="nucleotide sequence ID" value="XM_066106101.1"/>
</dbReference>
<dbReference type="SUPFAM" id="SSF53098">
    <property type="entry name" value="Ribonuclease H-like"/>
    <property type="match status" value="1"/>
</dbReference>
<organism evidence="3 4">
    <name type="scientific">Pyrenophora tritici-repentis</name>
    <dbReference type="NCBI Taxonomy" id="45151"/>
    <lineage>
        <taxon>Eukaryota</taxon>
        <taxon>Fungi</taxon>
        <taxon>Dikarya</taxon>
        <taxon>Ascomycota</taxon>
        <taxon>Pezizomycotina</taxon>
        <taxon>Dothideomycetes</taxon>
        <taxon>Pleosporomycetidae</taxon>
        <taxon>Pleosporales</taxon>
        <taxon>Pleosporineae</taxon>
        <taxon>Pleosporaceae</taxon>
        <taxon>Pyrenophora</taxon>
    </lineage>
</organism>
<dbReference type="Gene3D" id="3.30.420.10">
    <property type="entry name" value="Ribonuclease H-like superfamily/Ribonuclease H"/>
    <property type="match status" value="1"/>
</dbReference>
<accession>A0A834VRX0</accession>
<dbReference type="GeneID" id="90955761"/>
<dbReference type="InterPro" id="IPR012337">
    <property type="entry name" value="RNaseH-like_sf"/>
</dbReference>
<evidence type="ECO:0000256" key="1">
    <source>
        <dbReference type="SAM" id="MobiDB-lite"/>
    </source>
</evidence>
<comment type="caution">
    <text evidence="3">The sequence shown here is derived from an EMBL/GenBank/DDBJ whole genome shotgun (WGS) entry which is preliminary data.</text>
</comment>
<evidence type="ECO:0000313" key="4">
    <source>
        <dbReference type="Proteomes" id="UP000245464"/>
    </source>
</evidence>
<proteinExistence type="predicted"/>